<dbReference type="AlphaFoldDB" id="A0A0U9HIY2"/>
<comment type="similarity">
    <text evidence="1 6">Belongs to the APC10 family.</text>
</comment>
<comment type="function">
    <text evidence="6">Component of the anaphase promoting complex/cyclosome (APC/C), a cell cycle-regulated E3 ubiquitin-protein ligase complex that controls progression through mitosis and the G1 phase of the cell cycle.</text>
</comment>
<evidence type="ECO:0000259" key="7">
    <source>
        <dbReference type="PROSITE" id="PS51284"/>
    </source>
</evidence>
<protein>
    <recommendedName>
        <fullName evidence="6">Anaphase-promoting complex subunit 10</fullName>
    </recommendedName>
</protein>
<evidence type="ECO:0000256" key="4">
    <source>
        <dbReference type="ARBA" id="ARBA00022786"/>
    </source>
</evidence>
<dbReference type="STRING" id="105231.A0A0U9HIY2"/>
<accession>A0A0U9HIY2</accession>
<keyword evidence="9" id="KW-1185">Reference proteome</keyword>
<dbReference type="InterPro" id="IPR004939">
    <property type="entry name" value="APC_su10/DOC_dom"/>
</dbReference>
<dbReference type="GO" id="GO:0070979">
    <property type="term" value="P:protein K11-linked ubiquitination"/>
    <property type="evidence" value="ECO:0000318"/>
    <property type="project" value="GO_Central"/>
</dbReference>
<evidence type="ECO:0000313" key="8">
    <source>
        <dbReference type="EMBL" id="GAQ80988.1"/>
    </source>
</evidence>
<dbReference type="EMBL" id="DF237017">
    <property type="protein sequence ID" value="GAQ80988.1"/>
    <property type="molecule type" value="Genomic_DNA"/>
</dbReference>
<dbReference type="FunFam" id="2.60.120.260:FF:000122">
    <property type="entry name" value="Anaphase-promoting complex subunit 10"/>
    <property type="match status" value="1"/>
</dbReference>
<evidence type="ECO:0000256" key="3">
    <source>
        <dbReference type="ARBA" id="ARBA00022776"/>
    </source>
</evidence>
<sequence length="185" mass="21295">MAEAEAATYEEGEDEEEKREIGKLAVWTVTSAKPGNGVELMRDDNLETYWQSDGAQPHLVNIQFQKKVKLQQIAIYIDFKLDESYTPSKISVRLGNSFHDLREIRQVDLEEPVGWIYISLRPNDSSSVFLRAYLVQVAVLASHQNGRDTHMRQVKIYGPRTDVVRAMGHPMRFTSEEFNMYATIR</sequence>
<dbReference type="OMA" id="FITIEFP"/>
<dbReference type="PROSITE" id="PS51284">
    <property type="entry name" value="DOC"/>
    <property type="match status" value="1"/>
</dbReference>
<dbReference type="PANTHER" id="PTHR12936">
    <property type="entry name" value="ANAPHASE-PROMOTING COMPLEX 10"/>
    <property type="match status" value="1"/>
</dbReference>
<dbReference type="GO" id="GO:0005680">
    <property type="term" value="C:anaphase-promoting complex"/>
    <property type="evidence" value="ECO:0000318"/>
    <property type="project" value="GO_Central"/>
</dbReference>
<dbReference type="PIRSF" id="PIRSF028841">
    <property type="entry name" value="APC10_sub"/>
    <property type="match status" value="1"/>
</dbReference>
<proteinExistence type="inferred from homology"/>
<keyword evidence="2 6" id="KW-0132">Cell division</keyword>
<evidence type="ECO:0000313" key="9">
    <source>
        <dbReference type="Proteomes" id="UP000054558"/>
    </source>
</evidence>
<dbReference type="CDD" id="cd08366">
    <property type="entry name" value="APC10"/>
    <property type="match status" value="1"/>
</dbReference>
<keyword evidence="3 6" id="KW-0498">Mitosis</keyword>
<evidence type="ECO:0000256" key="5">
    <source>
        <dbReference type="ARBA" id="ARBA00023306"/>
    </source>
</evidence>
<organism evidence="8 9">
    <name type="scientific">Klebsormidium nitens</name>
    <name type="common">Green alga</name>
    <name type="synonym">Ulothrix nitens</name>
    <dbReference type="NCBI Taxonomy" id="105231"/>
    <lineage>
        <taxon>Eukaryota</taxon>
        <taxon>Viridiplantae</taxon>
        <taxon>Streptophyta</taxon>
        <taxon>Klebsormidiophyceae</taxon>
        <taxon>Klebsormidiales</taxon>
        <taxon>Klebsormidiaceae</taxon>
        <taxon>Klebsormidium</taxon>
    </lineage>
</organism>
<evidence type="ECO:0000256" key="6">
    <source>
        <dbReference type="PIRNR" id="PIRNR028841"/>
    </source>
</evidence>
<dbReference type="PANTHER" id="PTHR12936:SF0">
    <property type="entry name" value="ANAPHASE-PROMOTING COMPLEX SUBUNIT 10"/>
    <property type="match status" value="1"/>
</dbReference>
<dbReference type="Gene3D" id="2.60.120.260">
    <property type="entry name" value="Galactose-binding domain-like"/>
    <property type="match status" value="1"/>
</dbReference>
<evidence type="ECO:0000256" key="2">
    <source>
        <dbReference type="ARBA" id="ARBA00022618"/>
    </source>
</evidence>
<dbReference type="Proteomes" id="UP000054558">
    <property type="component" value="Unassembled WGS sequence"/>
</dbReference>
<dbReference type="Pfam" id="PF03256">
    <property type="entry name" value="ANAPC10"/>
    <property type="match status" value="1"/>
</dbReference>
<keyword evidence="4 6" id="KW-0833">Ubl conjugation pathway</keyword>
<dbReference type="OrthoDB" id="24948at2759"/>
<gene>
    <name evidence="8" type="ORF">KFL_000680040</name>
</gene>
<dbReference type="GO" id="GO:0031145">
    <property type="term" value="P:anaphase-promoting complex-dependent catabolic process"/>
    <property type="evidence" value="ECO:0007669"/>
    <property type="project" value="InterPro"/>
</dbReference>
<reference evidence="8 9" key="1">
    <citation type="journal article" date="2014" name="Nat. Commun.">
        <title>Klebsormidium flaccidum genome reveals primary factors for plant terrestrial adaptation.</title>
        <authorList>
            <person name="Hori K."/>
            <person name="Maruyama F."/>
            <person name="Fujisawa T."/>
            <person name="Togashi T."/>
            <person name="Yamamoto N."/>
            <person name="Seo M."/>
            <person name="Sato S."/>
            <person name="Yamada T."/>
            <person name="Mori H."/>
            <person name="Tajima N."/>
            <person name="Moriyama T."/>
            <person name="Ikeuchi M."/>
            <person name="Watanabe M."/>
            <person name="Wada H."/>
            <person name="Kobayashi K."/>
            <person name="Saito M."/>
            <person name="Masuda T."/>
            <person name="Sasaki-Sekimoto Y."/>
            <person name="Mashiguchi K."/>
            <person name="Awai K."/>
            <person name="Shimojima M."/>
            <person name="Masuda S."/>
            <person name="Iwai M."/>
            <person name="Nobusawa T."/>
            <person name="Narise T."/>
            <person name="Kondo S."/>
            <person name="Saito H."/>
            <person name="Sato R."/>
            <person name="Murakawa M."/>
            <person name="Ihara Y."/>
            <person name="Oshima-Yamada Y."/>
            <person name="Ohtaka K."/>
            <person name="Satoh M."/>
            <person name="Sonobe K."/>
            <person name="Ishii M."/>
            <person name="Ohtani R."/>
            <person name="Kanamori-Sato M."/>
            <person name="Honoki R."/>
            <person name="Miyazaki D."/>
            <person name="Mochizuki H."/>
            <person name="Umetsu J."/>
            <person name="Higashi K."/>
            <person name="Shibata D."/>
            <person name="Kamiya Y."/>
            <person name="Sato N."/>
            <person name="Nakamura Y."/>
            <person name="Tabata S."/>
            <person name="Ida S."/>
            <person name="Kurokawa K."/>
            <person name="Ohta H."/>
        </authorList>
    </citation>
    <scope>NUCLEOTIDE SEQUENCE [LARGE SCALE GENOMIC DNA]</scope>
    <source>
        <strain evidence="8 9">NIES-2285</strain>
    </source>
</reference>
<dbReference type="SUPFAM" id="SSF49785">
    <property type="entry name" value="Galactose-binding domain-like"/>
    <property type="match status" value="1"/>
</dbReference>
<keyword evidence="5 6" id="KW-0131">Cell cycle</keyword>
<name>A0A0U9HIY2_KLENI</name>
<feature type="domain" description="DOC" evidence="7">
    <location>
        <begin position="1"/>
        <end position="183"/>
    </location>
</feature>
<dbReference type="InterPro" id="IPR016901">
    <property type="entry name" value="APC10/Doc1"/>
</dbReference>
<dbReference type="SMART" id="SM01337">
    <property type="entry name" value="APC10"/>
    <property type="match status" value="1"/>
</dbReference>
<dbReference type="GO" id="GO:0051301">
    <property type="term" value="P:cell division"/>
    <property type="evidence" value="ECO:0007669"/>
    <property type="project" value="UniProtKB-KW"/>
</dbReference>
<dbReference type="InterPro" id="IPR008979">
    <property type="entry name" value="Galactose-bd-like_sf"/>
</dbReference>
<evidence type="ECO:0000256" key="1">
    <source>
        <dbReference type="ARBA" id="ARBA00006762"/>
    </source>
</evidence>